<dbReference type="Pfam" id="PF07819">
    <property type="entry name" value="PGAP1"/>
    <property type="match status" value="1"/>
</dbReference>
<dbReference type="Gene3D" id="3.40.50.1820">
    <property type="entry name" value="alpha/beta hydrolase"/>
    <property type="match status" value="1"/>
</dbReference>
<dbReference type="InterPro" id="IPR012908">
    <property type="entry name" value="PGAP1-ab_dom-like"/>
</dbReference>
<sequence length="281" mass="31286">MVMILLLVFVGGFFSPGTQGMAVDPIRKKYDLVLIHGFNNRHQWGDRFLQELVRNWGSGRVYVIYANHSNRVWTRDLGGKTITFIGENDHWAGNDPIDEQAQIVAKKIDLLQEKHGLSPVINIIAHSMGGVVAREVVYLRPHTVAGLVTLGTPHQGTPLAEEYEWLGMFVNGKEAIQNLKPAAMKTFNHTYPVAESPFYRNGHCYTIAGDADHWGDRGWHGELAVGWTLLSLKYGVDNDGVVMEGQATVPGAIHLATFYQYNHLELIQESEVARTAADALL</sequence>
<dbReference type="PANTHER" id="PTHR37946:SF1">
    <property type="entry name" value="SLL1969 PROTEIN"/>
    <property type="match status" value="1"/>
</dbReference>
<organism evidence="2 3">
    <name type="scientific">Paenactinomyces guangxiensis</name>
    <dbReference type="NCBI Taxonomy" id="1490290"/>
    <lineage>
        <taxon>Bacteria</taxon>
        <taxon>Bacillati</taxon>
        <taxon>Bacillota</taxon>
        <taxon>Bacilli</taxon>
        <taxon>Bacillales</taxon>
        <taxon>Thermoactinomycetaceae</taxon>
        <taxon>Paenactinomyces</taxon>
    </lineage>
</organism>
<proteinExistence type="predicted"/>
<dbReference type="AlphaFoldDB" id="A0A7W1WQB5"/>
<dbReference type="PANTHER" id="PTHR37946">
    <property type="entry name" value="SLL1969 PROTEIN"/>
    <property type="match status" value="1"/>
</dbReference>
<name>A0A7W1WQB5_9BACL</name>
<evidence type="ECO:0000313" key="2">
    <source>
        <dbReference type="EMBL" id="MBA4494124.1"/>
    </source>
</evidence>
<evidence type="ECO:0000259" key="1">
    <source>
        <dbReference type="Pfam" id="PF07819"/>
    </source>
</evidence>
<feature type="domain" description="GPI inositol-deacylase PGAP1-like alpha/beta" evidence="1">
    <location>
        <begin position="101"/>
        <end position="175"/>
    </location>
</feature>
<reference evidence="2 3" key="1">
    <citation type="submission" date="2020-07" db="EMBL/GenBank/DDBJ databases">
        <authorList>
            <person name="Feng H."/>
        </authorList>
    </citation>
    <scope>NUCLEOTIDE SEQUENCE [LARGE SCALE GENOMIC DNA]</scope>
    <source>
        <strain evidence="3">s-10</strain>
    </source>
</reference>
<dbReference type="GO" id="GO:0016788">
    <property type="term" value="F:hydrolase activity, acting on ester bonds"/>
    <property type="evidence" value="ECO:0007669"/>
    <property type="project" value="InterPro"/>
</dbReference>
<evidence type="ECO:0000313" key="3">
    <source>
        <dbReference type="Proteomes" id="UP000535491"/>
    </source>
</evidence>
<dbReference type="Proteomes" id="UP000535491">
    <property type="component" value="Unassembled WGS sequence"/>
</dbReference>
<dbReference type="EMBL" id="JACEIQ010000005">
    <property type="protein sequence ID" value="MBA4494124.1"/>
    <property type="molecule type" value="Genomic_DNA"/>
</dbReference>
<accession>A0A7W1WQB5</accession>
<gene>
    <name evidence="2" type="ORF">H1191_07375</name>
</gene>
<keyword evidence="2" id="KW-0378">Hydrolase</keyword>
<protein>
    <submittedName>
        <fullName evidence="2">Alpha/beta fold hydrolase</fullName>
    </submittedName>
</protein>
<keyword evidence="3" id="KW-1185">Reference proteome</keyword>
<comment type="caution">
    <text evidence="2">The sequence shown here is derived from an EMBL/GenBank/DDBJ whole genome shotgun (WGS) entry which is preliminary data.</text>
</comment>
<dbReference type="InterPro" id="IPR029058">
    <property type="entry name" value="AB_hydrolase_fold"/>
</dbReference>
<dbReference type="RefSeq" id="WP_181751362.1">
    <property type="nucleotide sequence ID" value="NZ_JACEIQ010000005.1"/>
</dbReference>
<dbReference type="SUPFAM" id="SSF53474">
    <property type="entry name" value="alpha/beta-Hydrolases"/>
    <property type="match status" value="1"/>
</dbReference>